<evidence type="ECO:0000259" key="4">
    <source>
        <dbReference type="Pfam" id="PF00150"/>
    </source>
</evidence>
<keyword evidence="2 3" id="KW-0326">Glycosidase</keyword>
<dbReference type="SUPFAM" id="SSF51445">
    <property type="entry name" value="(Trans)glycosidases"/>
    <property type="match status" value="1"/>
</dbReference>
<sequence>MLLRGANIMHSEWVAQWGMDMEWERRAIPALSGSWNGNICVRGFAADPVDADNPQYLGMLDEYVSLTARSRIYLMLSFRSYGINGEQPEMPDDRAARALAKLAARYRGRSHVLYSLQVEPHDVDWATLRPLFEDMVDAVRTAAAPHVPLIMVPGTDWSRDLTGAIDDPVRRENIVYNSHPYNPSSDFQRLFGRAHDAGLPVFVGEFGPFDPMTMADVVDLLSFTRQRGIGWAAWSFDHDDPNPLHKLVHQSLLPTTPYGTTVRSEMLATPPLP</sequence>
<proteinExistence type="inferred from homology"/>
<keyword evidence="6" id="KW-1185">Reference proteome</keyword>
<comment type="caution">
    <text evidence="5">The sequence shown here is derived from an EMBL/GenBank/DDBJ whole genome shotgun (WGS) entry which is preliminary data.</text>
</comment>
<reference evidence="5 6" key="1">
    <citation type="submission" date="2024-01" db="EMBL/GenBank/DDBJ databases">
        <title>Multi-omics insights into the function and evolution of sodium benzoate biodegradation pathways in Benzoatithermus flavus gen. nov., sp. nov. from hot spring.</title>
        <authorList>
            <person name="Hu C.-J."/>
            <person name="Li W.-J."/>
        </authorList>
    </citation>
    <scope>NUCLEOTIDE SEQUENCE [LARGE SCALE GENOMIC DNA]</scope>
    <source>
        <strain evidence="5 6">SYSU G07066</strain>
    </source>
</reference>
<dbReference type="PANTHER" id="PTHR34142:SF1">
    <property type="entry name" value="GLYCOSIDE HYDROLASE FAMILY 5 DOMAIN-CONTAINING PROTEIN"/>
    <property type="match status" value="1"/>
</dbReference>
<dbReference type="InterPro" id="IPR001547">
    <property type="entry name" value="Glyco_hydro_5"/>
</dbReference>
<dbReference type="InterPro" id="IPR017853">
    <property type="entry name" value="GH"/>
</dbReference>
<evidence type="ECO:0000256" key="1">
    <source>
        <dbReference type="ARBA" id="ARBA00022801"/>
    </source>
</evidence>
<gene>
    <name evidence="5" type="ORF">U1T56_12205</name>
</gene>
<protein>
    <submittedName>
        <fullName evidence="5">Cellulase family glycosylhydrolase</fullName>
    </submittedName>
</protein>
<keyword evidence="1 3" id="KW-0378">Hydrolase</keyword>
<accession>A0ABU8XRS7</accession>
<feature type="domain" description="Glycoside hydrolase family 5" evidence="4">
    <location>
        <begin position="52"/>
        <end position="238"/>
    </location>
</feature>
<evidence type="ECO:0000313" key="6">
    <source>
        <dbReference type="Proteomes" id="UP001375743"/>
    </source>
</evidence>
<organism evidence="5 6">
    <name type="scientific">Benzoatithermus flavus</name>
    <dbReference type="NCBI Taxonomy" id="3108223"/>
    <lineage>
        <taxon>Bacteria</taxon>
        <taxon>Pseudomonadati</taxon>
        <taxon>Pseudomonadota</taxon>
        <taxon>Alphaproteobacteria</taxon>
        <taxon>Geminicoccales</taxon>
        <taxon>Geminicoccaceae</taxon>
        <taxon>Benzoatithermus</taxon>
    </lineage>
</organism>
<dbReference type="PANTHER" id="PTHR34142">
    <property type="entry name" value="ENDO-BETA-1,4-GLUCANASE A"/>
    <property type="match status" value="1"/>
</dbReference>
<evidence type="ECO:0000256" key="2">
    <source>
        <dbReference type="ARBA" id="ARBA00023295"/>
    </source>
</evidence>
<evidence type="ECO:0000256" key="3">
    <source>
        <dbReference type="RuleBase" id="RU361153"/>
    </source>
</evidence>
<comment type="similarity">
    <text evidence="3">Belongs to the glycosyl hydrolase 5 (cellulase A) family.</text>
</comment>
<dbReference type="EMBL" id="JBBLZC010000011">
    <property type="protein sequence ID" value="MEK0083916.1"/>
    <property type="molecule type" value="Genomic_DNA"/>
</dbReference>
<dbReference type="RefSeq" id="WP_418159767.1">
    <property type="nucleotide sequence ID" value="NZ_JBBLZC010000011.1"/>
</dbReference>
<dbReference type="Proteomes" id="UP001375743">
    <property type="component" value="Unassembled WGS sequence"/>
</dbReference>
<dbReference type="Pfam" id="PF00150">
    <property type="entry name" value="Cellulase"/>
    <property type="match status" value="1"/>
</dbReference>
<evidence type="ECO:0000313" key="5">
    <source>
        <dbReference type="EMBL" id="MEK0083916.1"/>
    </source>
</evidence>
<dbReference type="Gene3D" id="3.20.20.80">
    <property type="entry name" value="Glycosidases"/>
    <property type="match status" value="1"/>
</dbReference>
<name>A0ABU8XRS7_9PROT</name>